<evidence type="ECO:0000256" key="10">
    <source>
        <dbReference type="ARBA" id="ARBA00023112"/>
    </source>
</evidence>
<sequence length="310" mass="32765">MMHKLTLIIVWLAILFLIQVGGLKIAGPDKEILTPAIANPFTQNKRVQKKVNPPKSAWFQKVATSLIQWQQQLKSKMSRLIREAKQTGRYGPLVIILGTAFLYGAVHATGPGHGKAVAMSYIAGTRTRLWNSVLFSTILAFTHALSGILLVLVVKGILHGSVRTSLDQATRVTQSISFSLITLLGCFMVVKAGIGFWPQKAPKNVNTGKPVESYLSAFTIGFIPCPGVVMVMLFCVSMDATVLGVFAGIAIGAGMALTISLVVVLATLGKKTVLTAAGGQSMGNAKLEAAIQLLAGIGVSVLGALLISAT</sequence>
<evidence type="ECO:0000313" key="15">
    <source>
        <dbReference type="Proteomes" id="UP000553343"/>
    </source>
</evidence>
<evidence type="ECO:0000256" key="4">
    <source>
        <dbReference type="ARBA" id="ARBA00022448"/>
    </source>
</evidence>
<dbReference type="AlphaFoldDB" id="A0A850T0P6"/>
<evidence type="ECO:0000256" key="12">
    <source>
        <dbReference type="ARBA" id="ARBA00023285"/>
    </source>
</evidence>
<evidence type="ECO:0000256" key="3">
    <source>
        <dbReference type="ARBA" id="ARBA00022426"/>
    </source>
</evidence>
<dbReference type="PANTHER" id="PTHR40659">
    <property type="entry name" value="NICKEL/COBALT EFFLUX SYSTEM RCNA"/>
    <property type="match status" value="1"/>
</dbReference>
<evidence type="ECO:0000256" key="2">
    <source>
        <dbReference type="ARBA" id="ARBA00004651"/>
    </source>
</evidence>
<keyword evidence="9" id="KW-0406">Ion transport</keyword>
<comment type="function">
    <text evidence="1">Efflux system for nickel and cobalt.</text>
</comment>
<evidence type="ECO:0000256" key="11">
    <source>
        <dbReference type="ARBA" id="ARBA00023136"/>
    </source>
</evidence>
<accession>A0A850T0P6</accession>
<evidence type="ECO:0000313" key="14">
    <source>
        <dbReference type="EMBL" id="NWH04651.1"/>
    </source>
</evidence>
<protein>
    <recommendedName>
        <fullName evidence="13">Nickel/cobalt efflux system</fullName>
    </recommendedName>
</protein>
<dbReference type="PANTHER" id="PTHR40659:SF1">
    <property type="entry name" value="NICKEL_COBALT EFFLUX SYSTEM RCNA"/>
    <property type="match status" value="1"/>
</dbReference>
<dbReference type="InterPro" id="IPR011541">
    <property type="entry name" value="Ni/Co_transpt_high_affinity"/>
</dbReference>
<dbReference type="RefSeq" id="WP_178366105.1">
    <property type="nucleotide sequence ID" value="NZ_JACADJ010000015.1"/>
</dbReference>
<dbReference type="Pfam" id="PF03824">
    <property type="entry name" value="NicO"/>
    <property type="match status" value="1"/>
</dbReference>
<keyword evidence="4 13" id="KW-0813">Transport</keyword>
<dbReference type="GO" id="GO:0032025">
    <property type="term" value="P:response to cobalt ion"/>
    <property type="evidence" value="ECO:0007669"/>
    <property type="project" value="TreeGrafter"/>
</dbReference>
<evidence type="ECO:0000256" key="8">
    <source>
        <dbReference type="ARBA" id="ARBA00022989"/>
    </source>
</evidence>
<keyword evidence="8 13" id="KW-1133">Transmembrane helix</keyword>
<feature type="transmembrane region" description="Helical" evidence="13">
    <location>
        <begin position="243"/>
        <end position="269"/>
    </location>
</feature>
<organism evidence="14 15">
    <name type="scientific">Desulfobacter latus</name>
    <dbReference type="NCBI Taxonomy" id="2292"/>
    <lineage>
        <taxon>Bacteria</taxon>
        <taxon>Pseudomonadati</taxon>
        <taxon>Thermodesulfobacteriota</taxon>
        <taxon>Desulfobacteria</taxon>
        <taxon>Desulfobacterales</taxon>
        <taxon>Desulfobacteraceae</taxon>
        <taxon>Desulfobacter</taxon>
    </lineage>
</organism>
<dbReference type="GO" id="GO:0010045">
    <property type="term" value="P:response to nickel cation"/>
    <property type="evidence" value="ECO:0007669"/>
    <property type="project" value="TreeGrafter"/>
</dbReference>
<keyword evidence="15" id="KW-1185">Reference proteome</keyword>
<feature type="transmembrane region" description="Helical" evidence="13">
    <location>
        <begin position="214"/>
        <end position="236"/>
    </location>
</feature>
<feature type="transmembrane region" description="Helical" evidence="13">
    <location>
        <begin position="129"/>
        <end position="154"/>
    </location>
</feature>
<dbReference type="GO" id="GO:0006824">
    <property type="term" value="P:cobalt ion transport"/>
    <property type="evidence" value="ECO:0007669"/>
    <property type="project" value="UniProtKB-KW"/>
</dbReference>
<comment type="caution">
    <text evidence="14">The sequence shown here is derived from an EMBL/GenBank/DDBJ whole genome shotgun (WGS) entry which is preliminary data.</text>
</comment>
<feature type="transmembrane region" description="Helical" evidence="13">
    <location>
        <begin position="289"/>
        <end position="309"/>
    </location>
</feature>
<reference evidence="14 15" key="1">
    <citation type="submission" date="2020-06" db="EMBL/GenBank/DDBJ databases">
        <title>High-quality draft genome of sulfate reducer Desulfobacter latus type strain AcrS2 isolated from marine sediment.</title>
        <authorList>
            <person name="Hoppe M."/>
            <person name="Larsen C.K."/>
            <person name="Marshall I.P.G."/>
            <person name="Schramm A."/>
            <person name="Marietou A.G."/>
        </authorList>
    </citation>
    <scope>NUCLEOTIDE SEQUENCE [LARGE SCALE GENOMIC DNA]</scope>
    <source>
        <strain evidence="14 15">AcRS2</strain>
    </source>
</reference>
<dbReference type="InterPro" id="IPR051224">
    <property type="entry name" value="NiCoT_RcnA"/>
</dbReference>
<comment type="similarity">
    <text evidence="13">Belongs to the NiCoT transporter (TC 2.A.52) family.</text>
</comment>
<dbReference type="GO" id="GO:0005886">
    <property type="term" value="C:plasma membrane"/>
    <property type="evidence" value="ECO:0007669"/>
    <property type="project" value="UniProtKB-SubCell"/>
</dbReference>
<evidence type="ECO:0000256" key="5">
    <source>
        <dbReference type="ARBA" id="ARBA00022475"/>
    </source>
</evidence>
<evidence type="ECO:0000256" key="13">
    <source>
        <dbReference type="RuleBase" id="RU362101"/>
    </source>
</evidence>
<evidence type="ECO:0000256" key="7">
    <source>
        <dbReference type="ARBA" id="ARBA00022692"/>
    </source>
</evidence>
<dbReference type="EMBL" id="JACADJ010000015">
    <property type="protein sequence ID" value="NWH04651.1"/>
    <property type="molecule type" value="Genomic_DNA"/>
</dbReference>
<comment type="subcellular location">
    <subcellularLocation>
        <location evidence="2 13">Cell membrane</location>
        <topology evidence="2 13">Multi-pass membrane protein</topology>
    </subcellularLocation>
</comment>
<feature type="transmembrane region" description="Helical" evidence="13">
    <location>
        <begin position="175"/>
        <end position="194"/>
    </location>
</feature>
<dbReference type="GO" id="GO:0046583">
    <property type="term" value="F:monoatomic cation efflux transmembrane transporter activity"/>
    <property type="evidence" value="ECO:0007669"/>
    <property type="project" value="TreeGrafter"/>
</dbReference>
<name>A0A850T0P6_9BACT</name>
<keyword evidence="12" id="KW-0170">Cobalt</keyword>
<evidence type="ECO:0000256" key="9">
    <source>
        <dbReference type="ARBA" id="ARBA00023065"/>
    </source>
</evidence>
<keyword evidence="10" id="KW-0921">Nickel transport</keyword>
<keyword evidence="6" id="KW-0533">Nickel</keyword>
<keyword evidence="7 13" id="KW-0812">Transmembrane</keyword>
<dbReference type="Proteomes" id="UP000553343">
    <property type="component" value="Unassembled WGS sequence"/>
</dbReference>
<gene>
    <name evidence="14" type="ORF">HXW94_06565</name>
</gene>
<evidence type="ECO:0000256" key="1">
    <source>
        <dbReference type="ARBA" id="ARBA00002510"/>
    </source>
</evidence>
<evidence type="ECO:0000256" key="6">
    <source>
        <dbReference type="ARBA" id="ARBA00022596"/>
    </source>
</evidence>
<proteinExistence type="inferred from homology"/>
<keyword evidence="3" id="KW-0171">Cobalt transport</keyword>
<keyword evidence="5" id="KW-1003">Cell membrane</keyword>
<dbReference type="GO" id="GO:0015099">
    <property type="term" value="F:nickel cation transmembrane transporter activity"/>
    <property type="evidence" value="ECO:0007669"/>
    <property type="project" value="UniProtKB-UniRule"/>
</dbReference>
<keyword evidence="11 13" id="KW-0472">Membrane</keyword>